<feature type="domain" description="Mop" evidence="11">
    <location>
        <begin position="293"/>
        <end position="358"/>
    </location>
</feature>
<protein>
    <submittedName>
        <fullName evidence="12">Molybdate transport system ATP-binding protein</fullName>
    </submittedName>
</protein>
<dbReference type="OrthoDB" id="9802264at2"/>
<accession>A0A1I4L325</accession>
<evidence type="ECO:0000256" key="5">
    <source>
        <dbReference type="ARBA" id="ARBA00022741"/>
    </source>
</evidence>
<dbReference type="SMART" id="SM00382">
    <property type="entry name" value="AAA"/>
    <property type="match status" value="1"/>
</dbReference>
<dbReference type="Proteomes" id="UP000198519">
    <property type="component" value="Unassembled WGS sequence"/>
</dbReference>
<dbReference type="GO" id="GO:0016887">
    <property type="term" value="F:ATP hydrolysis activity"/>
    <property type="evidence" value="ECO:0007669"/>
    <property type="project" value="InterPro"/>
</dbReference>
<evidence type="ECO:0000259" key="11">
    <source>
        <dbReference type="PROSITE" id="PS51866"/>
    </source>
</evidence>
<dbReference type="InterPro" id="IPR011868">
    <property type="entry name" value="ModC_ABC_ATP-bd"/>
</dbReference>
<keyword evidence="3 9" id="KW-0500">Molybdenum</keyword>
<dbReference type="AlphaFoldDB" id="A0A1I4L325"/>
<dbReference type="EMBL" id="FOUE01000001">
    <property type="protein sequence ID" value="SFL85374.1"/>
    <property type="molecule type" value="Genomic_DNA"/>
</dbReference>
<evidence type="ECO:0000256" key="9">
    <source>
        <dbReference type="PROSITE-ProRule" id="PRU01213"/>
    </source>
</evidence>
<dbReference type="SUPFAM" id="SSF52540">
    <property type="entry name" value="P-loop containing nucleoside triphosphate hydrolases"/>
    <property type="match status" value="1"/>
</dbReference>
<evidence type="ECO:0000259" key="10">
    <source>
        <dbReference type="PROSITE" id="PS50893"/>
    </source>
</evidence>
<sequence>MTQAIRISLNAQRDQFTLEADLTLPARGITVIFGPSGCGKTTLLRCVAGLQPATGELDVNGDCWQSDHQVLAVHERPLAYVFQEASLFPHLSVQKNLLYGFVRIAPEHRQIQPDQAIQWLGLEHLLNRKPDQLSGGERQRVAIARALLTSPRLLLMDEPLSALDQASKRDILPYLQRLHDELAIPVIYVTHSLDELARLADYLVLMDAGRVLAQGPLQEVMPRLDLPLSRDEDASVIVTAVIREHDTRWHLSRSEFDSGSLWVRTPPATPPGSTIRLRILARDVSIALAHHPDQSIQNLLPATISELSGNDHSGMAMVRLQLNETPLLARLTNRAVDLLGLEVGQSVWVQIKAVAIVE</sequence>
<dbReference type="Gene3D" id="3.40.50.300">
    <property type="entry name" value="P-loop containing nucleotide triphosphate hydrolases"/>
    <property type="match status" value="1"/>
</dbReference>
<keyword evidence="5" id="KW-0547">Nucleotide-binding</keyword>
<evidence type="ECO:0000256" key="2">
    <source>
        <dbReference type="ARBA" id="ARBA00022475"/>
    </source>
</evidence>
<keyword evidence="13" id="KW-1185">Reference proteome</keyword>
<evidence type="ECO:0000256" key="1">
    <source>
        <dbReference type="ARBA" id="ARBA00022448"/>
    </source>
</evidence>
<dbReference type="PANTHER" id="PTHR43514">
    <property type="entry name" value="ABC TRANSPORTER I FAMILY MEMBER 10"/>
    <property type="match status" value="1"/>
</dbReference>
<dbReference type="RefSeq" id="WP_092020069.1">
    <property type="nucleotide sequence ID" value="NZ_FOUE01000001.1"/>
</dbReference>
<name>A0A1I4L325_9GAMM</name>
<dbReference type="PROSITE" id="PS00211">
    <property type="entry name" value="ABC_TRANSPORTER_1"/>
    <property type="match status" value="1"/>
</dbReference>
<dbReference type="InterPro" id="IPR003439">
    <property type="entry name" value="ABC_transporter-like_ATP-bd"/>
</dbReference>
<dbReference type="InterPro" id="IPR004606">
    <property type="entry name" value="Mop_domain"/>
</dbReference>
<reference evidence="13" key="1">
    <citation type="submission" date="2016-10" db="EMBL/GenBank/DDBJ databases">
        <authorList>
            <person name="Varghese N."/>
            <person name="Submissions S."/>
        </authorList>
    </citation>
    <scope>NUCLEOTIDE SEQUENCE [LARGE SCALE GENOMIC DNA]</scope>
    <source>
        <strain evidence="13">CGMCC 1.7061</strain>
    </source>
</reference>
<keyword evidence="4" id="KW-0997">Cell inner membrane</keyword>
<gene>
    <name evidence="12" type="ORF">SAMN04487963_0234</name>
</gene>
<keyword evidence="6 12" id="KW-0067">ATP-binding</keyword>
<evidence type="ECO:0000313" key="13">
    <source>
        <dbReference type="Proteomes" id="UP000198519"/>
    </source>
</evidence>
<dbReference type="Pfam" id="PF03459">
    <property type="entry name" value="TOBE"/>
    <property type="match status" value="1"/>
</dbReference>
<dbReference type="InterPro" id="IPR017871">
    <property type="entry name" value="ABC_transporter-like_CS"/>
</dbReference>
<dbReference type="GO" id="GO:0005524">
    <property type="term" value="F:ATP binding"/>
    <property type="evidence" value="ECO:0007669"/>
    <property type="project" value="UniProtKB-KW"/>
</dbReference>
<keyword evidence="1" id="KW-0813">Transport</keyword>
<organism evidence="12 13">
    <name type="scientific">Marinobacter zhejiangensis</name>
    <dbReference type="NCBI Taxonomy" id="488535"/>
    <lineage>
        <taxon>Bacteria</taxon>
        <taxon>Pseudomonadati</taxon>
        <taxon>Pseudomonadota</taxon>
        <taxon>Gammaproteobacteria</taxon>
        <taxon>Pseudomonadales</taxon>
        <taxon>Marinobacteraceae</taxon>
        <taxon>Marinobacter</taxon>
    </lineage>
</organism>
<evidence type="ECO:0000256" key="3">
    <source>
        <dbReference type="ARBA" id="ARBA00022505"/>
    </source>
</evidence>
<dbReference type="GO" id="GO:0140359">
    <property type="term" value="F:ABC-type transporter activity"/>
    <property type="evidence" value="ECO:0007669"/>
    <property type="project" value="InterPro"/>
</dbReference>
<dbReference type="SUPFAM" id="SSF50331">
    <property type="entry name" value="MOP-like"/>
    <property type="match status" value="1"/>
</dbReference>
<dbReference type="GO" id="GO:0016020">
    <property type="term" value="C:membrane"/>
    <property type="evidence" value="ECO:0007669"/>
    <property type="project" value="InterPro"/>
</dbReference>
<evidence type="ECO:0000313" key="12">
    <source>
        <dbReference type="EMBL" id="SFL85374.1"/>
    </source>
</evidence>
<dbReference type="PANTHER" id="PTHR43514:SF10">
    <property type="entry name" value="MOLYBDENUM IMPORT ATP-BINDING PROTEIN MODC 2"/>
    <property type="match status" value="1"/>
</dbReference>
<dbReference type="STRING" id="488535.SAMN04487963_0234"/>
<feature type="domain" description="ABC transporter" evidence="10">
    <location>
        <begin position="2"/>
        <end position="233"/>
    </location>
</feature>
<evidence type="ECO:0000256" key="6">
    <source>
        <dbReference type="ARBA" id="ARBA00022840"/>
    </source>
</evidence>
<keyword evidence="8" id="KW-0472">Membrane</keyword>
<proteinExistence type="predicted"/>
<dbReference type="PROSITE" id="PS51866">
    <property type="entry name" value="MOP"/>
    <property type="match status" value="1"/>
</dbReference>
<keyword evidence="2" id="KW-1003">Cell membrane</keyword>
<dbReference type="Pfam" id="PF00005">
    <property type="entry name" value="ABC_tran"/>
    <property type="match status" value="1"/>
</dbReference>
<dbReference type="Gene3D" id="2.40.50.100">
    <property type="match status" value="1"/>
</dbReference>
<dbReference type="NCBIfam" id="TIGR02142">
    <property type="entry name" value="modC_ABC"/>
    <property type="match status" value="1"/>
</dbReference>
<dbReference type="InterPro" id="IPR003593">
    <property type="entry name" value="AAA+_ATPase"/>
</dbReference>
<dbReference type="InterPro" id="IPR027417">
    <property type="entry name" value="P-loop_NTPase"/>
</dbReference>
<dbReference type="GO" id="GO:0015098">
    <property type="term" value="F:molybdate ion transmembrane transporter activity"/>
    <property type="evidence" value="ECO:0007669"/>
    <property type="project" value="InterPro"/>
</dbReference>
<dbReference type="InterPro" id="IPR050334">
    <property type="entry name" value="Molybdenum_import_ModC"/>
</dbReference>
<evidence type="ECO:0000256" key="8">
    <source>
        <dbReference type="ARBA" id="ARBA00023136"/>
    </source>
</evidence>
<evidence type="ECO:0000256" key="7">
    <source>
        <dbReference type="ARBA" id="ARBA00022967"/>
    </source>
</evidence>
<dbReference type="PROSITE" id="PS50893">
    <property type="entry name" value="ABC_TRANSPORTER_2"/>
    <property type="match status" value="1"/>
</dbReference>
<keyword evidence="7" id="KW-1278">Translocase</keyword>
<evidence type="ECO:0000256" key="4">
    <source>
        <dbReference type="ARBA" id="ARBA00022519"/>
    </source>
</evidence>
<dbReference type="InterPro" id="IPR005116">
    <property type="entry name" value="Transp-assoc_OB_typ1"/>
</dbReference>
<dbReference type="InterPro" id="IPR008995">
    <property type="entry name" value="Mo/tungstate-bd_C_term_dom"/>
</dbReference>